<comment type="subcellular location">
    <subcellularLocation>
        <location evidence="2">Endoplasmic reticulum</location>
    </subcellularLocation>
    <subcellularLocation>
        <location evidence="1">Membrane</location>
        <topology evidence="1">Multi-pass membrane protein</topology>
    </subcellularLocation>
</comment>
<keyword evidence="12 15" id="KW-0472">Membrane</keyword>
<feature type="transmembrane region" description="Helical" evidence="15">
    <location>
        <begin position="29"/>
        <end position="52"/>
    </location>
</feature>
<evidence type="ECO:0000256" key="2">
    <source>
        <dbReference type="ARBA" id="ARBA00004240"/>
    </source>
</evidence>
<dbReference type="EC" id="2.4.1.109" evidence="5"/>
<dbReference type="PANTHER" id="PTHR44216:SF3">
    <property type="entry name" value="PROTEIN O-MANNOSYL-TRANSFERASE TMTC2"/>
    <property type="match status" value="1"/>
</dbReference>
<evidence type="ECO:0000256" key="14">
    <source>
        <dbReference type="SAM" id="MobiDB-lite"/>
    </source>
</evidence>
<dbReference type="Pfam" id="PF13374">
    <property type="entry name" value="TPR_10"/>
    <property type="match status" value="1"/>
</dbReference>
<evidence type="ECO:0000256" key="4">
    <source>
        <dbReference type="ARBA" id="ARBA00007882"/>
    </source>
</evidence>
<evidence type="ECO:0000256" key="6">
    <source>
        <dbReference type="ARBA" id="ARBA00022679"/>
    </source>
</evidence>
<evidence type="ECO:0000256" key="7">
    <source>
        <dbReference type="ARBA" id="ARBA00022692"/>
    </source>
</evidence>
<evidence type="ECO:0000256" key="9">
    <source>
        <dbReference type="ARBA" id="ARBA00022803"/>
    </source>
</evidence>
<dbReference type="PANTHER" id="PTHR44216">
    <property type="entry name" value="PROTEIN O-MANNOSYL-TRANSFERASE TMTC2"/>
    <property type="match status" value="1"/>
</dbReference>
<feature type="repeat" description="TPR" evidence="13">
    <location>
        <begin position="572"/>
        <end position="605"/>
    </location>
</feature>
<keyword evidence="10" id="KW-0256">Endoplasmic reticulum</keyword>
<dbReference type="AlphaFoldDB" id="A0AAE0FMP5"/>
<dbReference type="Proteomes" id="UP001190700">
    <property type="component" value="Unassembled WGS sequence"/>
</dbReference>
<dbReference type="Pfam" id="PF08409">
    <property type="entry name" value="TMTC_DUF1736"/>
    <property type="match status" value="1"/>
</dbReference>
<feature type="domain" description="DUF1736" evidence="16">
    <location>
        <begin position="283"/>
        <end position="353"/>
    </location>
</feature>
<keyword evidence="18" id="KW-1185">Reference proteome</keyword>
<dbReference type="Pfam" id="PF13424">
    <property type="entry name" value="TPR_12"/>
    <property type="match status" value="1"/>
</dbReference>
<keyword evidence="8" id="KW-0677">Repeat</keyword>
<sequence length="720" mass="77757">MAKARVHKTKPARSESNEMEKSKPAAYEYNLVSITPLAAALVAVLVYCNSLLGEFVLDDREAIVSNKDVLGQSPLAEVFLNDYWGTELKNNESHKSYRPLTVLSFRANHAIHGLEVTGFHAANVGLHAIVSALYTHVCLDVLGPPSAGATAGLLFATTPIHTEAVASVVGRAELLCALFYLSALGAYKRSITSSSRSRFAWLFGTMLLSAAAMLAKEAGITALALAAAYDLLLHQRVLCKLPWQPRSPAALPDSVDSSVGIRMASLLAAAATLLLCRLHLMGSLPTIFKWEDNPASFAPDASTRGLTYAYLGARHMWLLVSPLKLCADWSGHSIALITSLTDPRNAATLALVAAGLQLTWLCLLRPRQEGIARTRSEKAHSAAPLPAACEQVHTNREGLIALSAAATLIPFLPASHMLIRVGFVLAERVLYLPSMGFCAMVALGIEELHGRLGHIHQPLARRARAALVGALLLSYSAKTLQRNRAWGSSLALYEEGVLVNPGNAKLQYNLGLALQENEAAPALAEQHYREALRIRSDYTAAMSNLAVMLEGSGRLHEAEELHRRAVKLDPSAGTWDNLGTVLQKQGRLEEAHPCYESALSLDPRHAKTYSNYGQLHQTLGRLDLAEAYLRRAVEENPAQASAHSNLGNLLQAAGRIAEAQQAYEVDHTLTPISPSGENLLHGKRCQEAHRSLRRASVAPPHASILECNSSCCARRSKGSI</sequence>
<comment type="caution">
    <text evidence="17">The sequence shown here is derived from an EMBL/GenBank/DDBJ whole genome shotgun (WGS) entry which is preliminary data.</text>
</comment>
<dbReference type="InterPro" id="IPR011990">
    <property type="entry name" value="TPR-like_helical_dom_sf"/>
</dbReference>
<dbReference type="SMART" id="SM00028">
    <property type="entry name" value="TPR"/>
    <property type="match status" value="6"/>
</dbReference>
<evidence type="ECO:0000313" key="18">
    <source>
        <dbReference type="Proteomes" id="UP001190700"/>
    </source>
</evidence>
<feature type="repeat" description="TPR" evidence="13">
    <location>
        <begin position="606"/>
        <end position="639"/>
    </location>
</feature>
<dbReference type="Gene3D" id="1.25.40.10">
    <property type="entry name" value="Tetratricopeptide repeat domain"/>
    <property type="match status" value="2"/>
</dbReference>
<dbReference type="SUPFAM" id="SSF48452">
    <property type="entry name" value="TPR-like"/>
    <property type="match status" value="1"/>
</dbReference>
<dbReference type="GO" id="GO:0035269">
    <property type="term" value="P:protein O-linked glycosylation via mannose"/>
    <property type="evidence" value="ECO:0007669"/>
    <property type="project" value="TreeGrafter"/>
</dbReference>
<reference evidence="17 18" key="1">
    <citation type="journal article" date="2015" name="Genome Biol. Evol.">
        <title>Comparative Genomics of a Bacterivorous Green Alga Reveals Evolutionary Causalities and Consequences of Phago-Mixotrophic Mode of Nutrition.</title>
        <authorList>
            <person name="Burns J.A."/>
            <person name="Paasch A."/>
            <person name="Narechania A."/>
            <person name="Kim E."/>
        </authorList>
    </citation>
    <scope>NUCLEOTIDE SEQUENCE [LARGE SCALE GENOMIC DNA]</scope>
    <source>
        <strain evidence="17 18">PLY_AMNH</strain>
    </source>
</reference>
<proteinExistence type="inferred from homology"/>
<evidence type="ECO:0000259" key="16">
    <source>
        <dbReference type="Pfam" id="PF08409"/>
    </source>
</evidence>
<evidence type="ECO:0000256" key="15">
    <source>
        <dbReference type="SAM" id="Phobius"/>
    </source>
</evidence>
<evidence type="ECO:0000256" key="8">
    <source>
        <dbReference type="ARBA" id="ARBA00022737"/>
    </source>
</evidence>
<dbReference type="InterPro" id="IPR013618">
    <property type="entry name" value="TMTC_DUF1736"/>
</dbReference>
<dbReference type="PROSITE" id="PS50005">
    <property type="entry name" value="TPR"/>
    <property type="match status" value="2"/>
</dbReference>
<evidence type="ECO:0000256" key="10">
    <source>
        <dbReference type="ARBA" id="ARBA00022824"/>
    </source>
</evidence>
<evidence type="ECO:0000256" key="5">
    <source>
        <dbReference type="ARBA" id="ARBA00012839"/>
    </source>
</evidence>
<feature type="region of interest" description="Disordered" evidence="14">
    <location>
        <begin position="1"/>
        <end position="20"/>
    </location>
</feature>
<dbReference type="InterPro" id="IPR019734">
    <property type="entry name" value="TPR_rpt"/>
</dbReference>
<name>A0AAE0FMP5_9CHLO</name>
<comment type="similarity">
    <text evidence="4">Belongs to the TMTC family.</text>
</comment>
<accession>A0AAE0FMP5</accession>
<comment type="pathway">
    <text evidence="3">Protein modification; protein glycosylation.</text>
</comment>
<dbReference type="PROSITE" id="PS50293">
    <property type="entry name" value="TPR_REGION"/>
    <property type="match status" value="1"/>
</dbReference>
<evidence type="ECO:0000256" key="12">
    <source>
        <dbReference type="ARBA" id="ARBA00023136"/>
    </source>
</evidence>
<dbReference type="GO" id="GO:0005789">
    <property type="term" value="C:endoplasmic reticulum membrane"/>
    <property type="evidence" value="ECO:0007669"/>
    <property type="project" value="TreeGrafter"/>
</dbReference>
<keyword evidence="11 15" id="KW-1133">Transmembrane helix</keyword>
<evidence type="ECO:0000256" key="1">
    <source>
        <dbReference type="ARBA" id="ARBA00004141"/>
    </source>
</evidence>
<dbReference type="EMBL" id="LGRX02016083">
    <property type="protein sequence ID" value="KAK3262598.1"/>
    <property type="molecule type" value="Genomic_DNA"/>
</dbReference>
<evidence type="ECO:0000256" key="11">
    <source>
        <dbReference type="ARBA" id="ARBA00022989"/>
    </source>
</evidence>
<protein>
    <recommendedName>
        <fullName evidence="5">dolichyl-phosphate-mannose--protein mannosyltransferase</fullName>
        <ecNumber evidence="5">2.4.1.109</ecNumber>
    </recommendedName>
</protein>
<organism evidence="17 18">
    <name type="scientific">Cymbomonas tetramitiformis</name>
    <dbReference type="NCBI Taxonomy" id="36881"/>
    <lineage>
        <taxon>Eukaryota</taxon>
        <taxon>Viridiplantae</taxon>
        <taxon>Chlorophyta</taxon>
        <taxon>Pyramimonadophyceae</taxon>
        <taxon>Pyramimonadales</taxon>
        <taxon>Pyramimonadaceae</taxon>
        <taxon>Cymbomonas</taxon>
    </lineage>
</organism>
<dbReference type="InterPro" id="IPR052384">
    <property type="entry name" value="TMTC_O-mannosyltransferase"/>
</dbReference>
<evidence type="ECO:0000256" key="3">
    <source>
        <dbReference type="ARBA" id="ARBA00004922"/>
    </source>
</evidence>
<gene>
    <name evidence="17" type="ORF">CYMTET_28561</name>
</gene>
<keyword evidence="6" id="KW-0808">Transferase</keyword>
<dbReference type="GO" id="GO:0000030">
    <property type="term" value="F:mannosyltransferase activity"/>
    <property type="evidence" value="ECO:0007669"/>
    <property type="project" value="TreeGrafter"/>
</dbReference>
<feature type="compositionally biased region" description="Basic residues" evidence="14">
    <location>
        <begin position="1"/>
        <end position="11"/>
    </location>
</feature>
<evidence type="ECO:0000256" key="13">
    <source>
        <dbReference type="PROSITE-ProRule" id="PRU00339"/>
    </source>
</evidence>
<keyword evidence="7 15" id="KW-0812">Transmembrane</keyword>
<evidence type="ECO:0000313" key="17">
    <source>
        <dbReference type="EMBL" id="KAK3262598.1"/>
    </source>
</evidence>
<keyword evidence="9 13" id="KW-0802">TPR repeat</keyword>